<comment type="caution">
    <text evidence="2">The sequence shown here is derived from an EMBL/GenBank/DDBJ whole genome shotgun (WGS) entry which is preliminary data.</text>
</comment>
<evidence type="ECO:0000256" key="1">
    <source>
        <dbReference type="SAM" id="MobiDB-lite"/>
    </source>
</evidence>
<organism evidence="2 3">
    <name type="scientific">Phaseolus angularis</name>
    <name type="common">Azuki bean</name>
    <name type="synonym">Vigna angularis</name>
    <dbReference type="NCBI Taxonomy" id="3914"/>
    <lineage>
        <taxon>Eukaryota</taxon>
        <taxon>Viridiplantae</taxon>
        <taxon>Streptophyta</taxon>
        <taxon>Embryophyta</taxon>
        <taxon>Tracheophyta</taxon>
        <taxon>Spermatophyta</taxon>
        <taxon>Magnoliopsida</taxon>
        <taxon>eudicotyledons</taxon>
        <taxon>Gunneridae</taxon>
        <taxon>Pentapetalae</taxon>
        <taxon>rosids</taxon>
        <taxon>fabids</taxon>
        <taxon>Fabales</taxon>
        <taxon>Fabaceae</taxon>
        <taxon>Papilionoideae</taxon>
        <taxon>50 kb inversion clade</taxon>
        <taxon>NPAAA clade</taxon>
        <taxon>indigoferoid/millettioid clade</taxon>
        <taxon>Phaseoleae</taxon>
        <taxon>Vigna</taxon>
    </lineage>
</organism>
<evidence type="ECO:0008006" key="4">
    <source>
        <dbReference type="Google" id="ProtNLM"/>
    </source>
</evidence>
<feature type="region of interest" description="Disordered" evidence="1">
    <location>
        <begin position="193"/>
        <end position="238"/>
    </location>
</feature>
<dbReference type="AlphaFoldDB" id="A0A8T0LH06"/>
<name>A0A8T0LH06_PHAAN</name>
<reference evidence="2 3" key="1">
    <citation type="submission" date="2020-05" db="EMBL/GenBank/DDBJ databases">
        <title>Vigna angularis (adzuki bean) Var. LongXiaoDou No. 4 denovo assembly.</title>
        <authorList>
            <person name="Xiang H."/>
        </authorList>
    </citation>
    <scope>NUCLEOTIDE SEQUENCE [LARGE SCALE GENOMIC DNA]</scope>
    <source>
        <tissue evidence="2">Leaf</tissue>
    </source>
</reference>
<sequence length="238" mass="25851">MTTAHCRTSATLMDHRTQCRNAAPRTTTAPPTREREKVGLRGFEETDVGWKQTDLRVWEGGKKTDVEFGGWRKSENGKISRLDLAGEVFHVPLTNPSLSSSGLLRVPEPLVFVDATTTLSTEFSFSISGNGDNVLFVLTAASANGSDTVAVEFVRFKDENVGDPNSSDVGIDVGSHLSLAVANASYVVRLSKWGEQKPSDREEEEEDGEGNEDDDAHASDISPGREDGHEQSVGNFHT</sequence>
<dbReference type="InterPro" id="IPR013320">
    <property type="entry name" value="ConA-like_dom_sf"/>
</dbReference>
<proteinExistence type="predicted"/>
<dbReference type="EMBL" id="JABFOF010000001">
    <property type="protein sequence ID" value="KAG2409613.1"/>
    <property type="molecule type" value="Genomic_DNA"/>
</dbReference>
<gene>
    <name evidence="2" type="ORF">HKW66_Vig0002780</name>
</gene>
<evidence type="ECO:0000313" key="2">
    <source>
        <dbReference type="EMBL" id="KAG2409613.1"/>
    </source>
</evidence>
<evidence type="ECO:0000313" key="3">
    <source>
        <dbReference type="Proteomes" id="UP000743370"/>
    </source>
</evidence>
<dbReference type="Proteomes" id="UP000743370">
    <property type="component" value="Unassembled WGS sequence"/>
</dbReference>
<dbReference type="Gene3D" id="2.60.120.200">
    <property type="match status" value="1"/>
</dbReference>
<protein>
    <recommendedName>
        <fullName evidence="4">Legume lectin domain-containing protein</fullName>
    </recommendedName>
</protein>
<accession>A0A8T0LH06</accession>
<feature type="compositionally biased region" description="Acidic residues" evidence="1">
    <location>
        <begin position="201"/>
        <end position="215"/>
    </location>
</feature>
<dbReference type="SUPFAM" id="SSF49899">
    <property type="entry name" value="Concanavalin A-like lectins/glucanases"/>
    <property type="match status" value="1"/>
</dbReference>